<dbReference type="Gene3D" id="3.30.450.20">
    <property type="entry name" value="PAS domain"/>
    <property type="match status" value="1"/>
</dbReference>
<accession>A0ABS3D1U9</accession>
<gene>
    <name evidence="1" type="ORF">J0A65_25985</name>
</gene>
<dbReference type="Proteomes" id="UP000663992">
    <property type="component" value="Unassembled WGS sequence"/>
</dbReference>
<proteinExistence type="predicted"/>
<comment type="caution">
    <text evidence="1">The sequence shown here is derived from an EMBL/GenBank/DDBJ whole genome shotgun (WGS) entry which is preliminary data.</text>
</comment>
<name>A0ABS3D1U9_9ALTE</name>
<feature type="non-terminal residue" evidence="1">
    <location>
        <position position="136"/>
    </location>
</feature>
<keyword evidence="2" id="KW-1185">Reference proteome</keyword>
<reference evidence="1 2" key="1">
    <citation type="submission" date="2021-03" db="EMBL/GenBank/DDBJ databases">
        <title>novel species isolated from a fishpond in China.</title>
        <authorList>
            <person name="Lu H."/>
            <person name="Cai Z."/>
        </authorList>
    </citation>
    <scope>NUCLEOTIDE SEQUENCE [LARGE SCALE GENOMIC DNA]</scope>
    <source>
        <strain evidence="1 2">Y57</strain>
    </source>
</reference>
<evidence type="ECO:0000313" key="2">
    <source>
        <dbReference type="Proteomes" id="UP000663992"/>
    </source>
</evidence>
<sequence length="136" mass="14583">MLSAIAPVFRGEFLEGVVGLDVTVSKLLEHIQGLDVPWGGYAVIVSNEMNIMALPPAGETDFGLSELTTHSYDDAISSELFKPEDFNLLKRNDTMALAKSIGERSNGVLAMSLDGQPKLAAWASIPATGWHLLAIV</sequence>
<protein>
    <submittedName>
        <fullName evidence="1">Uncharacterized protein</fullName>
    </submittedName>
</protein>
<organism evidence="1 2">
    <name type="scientific">Bowmanella yangjiangensis</name>
    <dbReference type="NCBI Taxonomy" id="2811230"/>
    <lineage>
        <taxon>Bacteria</taxon>
        <taxon>Pseudomonadati</taxon>
        <taxon>Pseudomonadota</taxon>
        <taxon>Gammaproteobacteria</taxon>
        <taxon>Alteromonadales</taxon>
        <taxon>Alteromonadaceae</taxon>
        <taxon>Bowmanella</taxon>
    </lineage>
</organism>
<dbReference type="EMBL" id="JAFKCS010000626">
    <property type="protein sequence ID" value="MBN7823343.1"/>
    <property type="molecule type" value="Genomic_DNA"/>
</dbReference>
<evidence type="ECO:0000313" key="1">
    <source>
        <dbReference type="EMBL" id="MBN7823343.1"/>
    </source>
</evidence>
<dbReference type="RefSeq" id="WP_206597081.1">
    <property type="nucleotide sequence ID" value="NZ_JAFKCS010000626.1"/>
</dbReference>